<sequence>MLTVGIDYNHGSCAQVASSIKTMFQGCSITLVNFVAHYISAKGLSDIDGIISTSIIHNHNSIYVFSAALNDIANGMGFVIRRHGCNSNGHSVINYLFYQRLKSLCIQLKFARISSTVNTFFRAYTPLIFGGF</sequence>
<reference evidence="1" key="1">
    <citation type="submission" date="2019-08" db="EMBL/GenBank/DDBJ databases">
        <authorList>
            <person name="Kucharzyk K."/>
            <person name="Murdoch R.W."/>
            <person name="Higgins S."/>
            <person name="Loffler F."/>
        </authorList>
    </citation>
    <scope>NUCLEOTIDE SEQUENCE</scope>
</reference>
<organism evidence="1">
    <name type="scientific">bioreactor metagenome</name>
    <dbReference type="NCBI Taxonomy" id="1076179"/>
    <lineage>
        <taxon>unclassified sequences</taxon>
        <taxon>metagenomes</taxon>
        <taxon>ecological metagenomes</taxon>
    </lineage>
</organism>
<name>A0A645BH09_9ZZZZ</name>
<protein>
    <submittedName>
        <fullName evidence="1">Uncharacterized protein</fullName>
    </submittedName>
</protein>
<evidence type="ECO:0000313" key="1">
    <source>
        <dbReference type="EMBL" id="MPM63841.1"/>
    </source>
</evidence>
<accession>A0A645BH09</accession>
<proteinExistence type="predicted"/>
<comment type="caution">
    <text evidence="1">The sequence shown here is derived from an EMBL/GenBank/DDBJ whole genome shotgun (WGS) entry which is preliminary data.</text>
</comment>
<gene>
    <name evidence="1" type="ORF">SDC9_110725</name>
</gene>
<dbReference type="EMBL" id="VSSQ01019631">
    <property type="protein sequence ID" value="MPM63841.1"/>
    <property type="molecule type" value="Genomic_DNA"/>
</dbReference>
<dbReference type="AlphaFoldDB" id="A0A645BH09"/>